<name>A0AAV5DK29_ELECO</name>
<evidence type="ECO:0000256" key="4">
    <source>
        <dbReference type="ARBA" id="ARBA00022989"/>
    </source>
</evidence>
<keyword evidence="9" id="KW-1185">Reference proteome</keyword>
<evidence type="ECO:0000256" key="7">
    <source>
        <dbReference type="SAM" id="Phobius"/>
    </source>
</evidence>
<dbReference type="Pfam" id="PF05078">
    <property type="entry name" value="DUF679"/>
    <property type="match status" value="1"/>
</dbReference>
<dbReference type="Proteomes" id="UP001054889">
    <property type="component" value="Unassembled WGS sequence"/>
</dbReference>
<keyword evidence="3 7" id="KW-0812">Transmembrane</keyword>
<dbReference type="GO" id="GO:0010256">
    <property type="term" value="P:endomembrane system organization"/>
    <property type="evidence" value="ECO:0007669"/>
    <property type="project" value="TreeGrafter"/>
</dbReference>
<reference evidence="8" key="1">
    <citation type="journal article" date="2018" name="DNA Res.">
        <title>Multiple hybrid de novo genome assembly of finger millet, an orphan allotetraploid crop.</title>
        <authorList>
            <person name="Hatakeyama M."/>
            <person name="Aluri S."/>
            <person name="Balachadran M.T."/>
            <person name="Sivarajan S.R."/>
            <person name="Patrignani A."/>
            <person name="Gruter S."/>
            <person name="Poveda L."/>
            <person name="Shimizu-Inatsugi R."/>
            <person name="Baeten J."/>
            <person name="Francoijs K.J."/>
            <person name="Nataraja K.N."/>
            <person name="Reddy Y.A.N."/>
            <person name="Phadnis S."/>
            <person name="Ravikumar R.L."/>
            <person name="Schlapbach R."/>
            <person name="Sreeman S.M."/>
            <person name="Shimizu K.K."/>
        </authorList>
    </citation>
    <scope>NUCLEOTIDE SEQUENCE</scope>
</reference>
<evidence type="ECO:0000313" key="8">
    <source>
        <dbReference type="EMBL" id="GJN10467.1"/>
    </source>
</evidence>
<dbReference type="PANTHER" id="PTHR31621">
    <property type="entry name" value="PROTEIN DMP3"/>
    <property type="match status" value="1"/>
</dbReference>
<dbReference type="PANTHER" id="PTHR31621:SF67">
    <property type="entry name" value="OS01G0389200 PROTEIN"/>
    <property type="match status" value="1"/>
</dbReference>
<keyword evidence="4 7" id="KW-1133">Transmembrane helix</keyword>
<feature type="compositionally biased region" description="Polar residues" evidence="6">
    <location>
        <begin position="104"/>
        <end position="115"/>
    </location>
</feature>
<evidence type="ECO:0000313" key="9">
    <source>
        <dbReference type="Proteomes" id="UP001054889"/>
    </source>
</evidence>
<dbReference type="AlphaFoldDB" id="A0AAV5DK29"/>
<feature type="compositionally biased region" description="Basic and acidic residues" evidence="6">
    <location>
        <begin position="116"/>
        <end position="126"/>
    </location>
</feature>
<organism evidence="8 9">
    <name type="scientific">Eleusine coracana subsp. coracana</name>
    <dbReference type="NCBI Taxonomy" id="191504"/>
    <lineage>
        <taxon>Eukaryota</taxon>
        <taxon>Viridiplantae</taxon>
        <taxon>Streptophyta</taxon>
        <taxon>Embryophyta</taxon>
        <taxon>Tracheophyta</taxon>
        <taxon>Spermatophyta</taxon>
        <taxon>Magnoliopsida</taxon>
        <taxon>Liliopsida</taxon>
        <taxon>Poales</taxon>
        <taxon>Poaceae</taxon>
        <taxon>PACMAD clade</taxon>
        <taxon>Chloridoideae</taxon>
        <taxon>Cynodonteae</taxon>
        <taxon>Eleusininae</taxon>
        <taxon>Eleusine</taxon>
    </lineage>
</organism>
<evidence type="ECO:0000256" key="5">
    <source>
        <dbReference type="ARBA" id="ARBA00023136"/>
    </source>
</evidence>
<feature type="transmembrane region" description="Helical" evidence="7">
    <location>
        <begin position="76"/>
        <end position="93"/>
    </location>
</feature>
<dbReference type="EMBL" id="BQKI01000017">
    <property type="protein sequence ID" value="GJN10467.1"/>
    <property type="molecule type" value="Genomic_DNA"/>
</dbReference>
<feature type="region of interest" description="Disordered" evidence="6">
    <location>
        <begin position="104"/>
        <end position="126"/>
    </location>
</feature>
<reference evidence="8" key="2">
    <citation type="submission" date="2021-12" db="EMBL/GenBank/DDBJ databases">
        <title>Resequencing data analysis of finger millet.</title>
        <authorList>
            <person name="Hatakeyama M."/>
            <person name="Aluri S."/>
            <person name="Balachadran M.T."/>
            <person name="Sivarajan S.R."/>
            <person name="Poveda L."/>
            <person name="Shimizu-Inatsugi R."/>
            <person name="Schlapbach R."/>
            <person name="Sreeman S.M."/>
            <person name="Shimizu K.K."/>
        </authorList>
    </citation>
    <scope>NUCLEOTIDE SEQUENCE</scope>
</reference>
<dbReference type="GO" id="GO:0016020">
    <property type="term" value="C:membrane"/>
    <property type="evidence" value="ECO:0007669"/>
    <property type="project" value="UniProtKB-SubCell"/>
</dbReference>
<evidence type="ECO:0000256" key="6">
    <source>
        <dbReference type="SAM" id="MobiDB-lite"/>
    </source>
</evidence>
<keyword evidence="5 7" id="KW-0472">Membrane</keyword>
<sequence>MAFPGRLITFNSGLRLKELRELAPELKKRGMKMTDLVRAFFSASVFLAFAIGDLGIQNCFFPQASFDTKQLLKNMPLGVAVLASFVFTVFPTTRKGIDFLNSGTTVPSSSSSRTIDNVESRLHDPR</sequence>
<dbReference type="InterPro" id="IPR007770">
    <property type="entry name" value="DMP"/>
</dbReference>
<dbReference type="GO" id="GO:0005737">
    <property type="term" value="C:cytoplasm"/>
    <property type="evidence" value="ECO:0007669"/>
    <property type="project" value="UniProtKB-ARBA"/>
</dbReference>
<evidence type="ECO:0000256" key="3">
    <source>
        <dbReference type="ARBA" id="ARBA00022692"/>
    </source>
</evidence>
<feature type="transmembrane region" description="Helical" evidence="7">
    <location>
        <begin position="36"/>
        <end position="56"/>
    </location>
</feature>
<gene>
    <name evidence="8" type="primary">ga28562</name>
    <name evidence="8" type="ORF">PR202_ga28562</name>
</gene>
<comment type="similarity">
    <text evidence="2">Belongs to the plant DMP1 protein family.</text>
</comment>
<comment type="caution">
    <text evidence="8">The sequence shown here is derived from an EMBL/GenBank/DDBJ whole genome shotgun (WGS) entry which is preliminary data.</text>
</comment>
<evidence type="ECO:0000256" key="1">
    <source>
        <dbReference type="ARBA" id="ARBA00004141"/>
    </source>
</evidence>
<protein>
    <submittedName>
        <fullName evidence="8">Uncharacterized protein</fullName>
    </submittedName>
</protein>
<accession>A0AAV5DK29</accession>
<evidence type="ECO:0000256" key="2">
    <source>
        <dbReference type="ARBA" id="ARBA00008707"/>
    </source>
</evidence>
<comment type="subcellular location">
    <subcellularLocation>
        <location evidence="1">Membrane</location>
        <topology evidence="1">Multi-pass membrane protein</topology>
    </subcellularLocation>
</comment>
<proteinExistence type="inferred from homology"/>